<dbReference type="InterPro" id="IPR003661">
    <property type="entry name" value="HisK_dim/P_dom"/>
</dbReference>
<feature type="transmembrane region" description="Helical" evidence="12">
    <location>
        <begin position="173"/>
        <end position="195"/>
    </location>
</feature>
<dbReference type="PANTHER" id="PTHR45453:SF1">
    <property type="entry name" value="PHOSPHATE REGULON SENSOR PROTEIN PHOR"/>
    <property type="match status" value="1"/>
</dbReference>
<dbReference type="NCBIfam" id="TIGR00229">
    <property type="entry name" value="sensory_box"/>
    <property type="match status" value="1"/>
</dbReference>
<dbReference type="GO" id="GO:0004721">
    <property type="term" value="F:phosphoprotein phosphatase activity"/>
    <property type="evidence" value="ECO:0007669"/>
    <property type="project" value="TreeGrafter"/>
</dbReference>
<dbReference type="Gene3D" id="1.10.287.130">
    <property type="match status" value="1"/>
</dbReference>
<dbReference type="CDD" id="cd16922">
    <property type="entry name" value="HATPase_EvgS-ArcB-TorS-like"/>
    <property type="match status" value="1"/>
</dbReference>
<dbReference type="PROSITE" id="PS50885">
    <property type="entry name" value="HAMP"/>
    <property type="match status" value="1"/>
</dbReference>
<dbReference type="InterPro" id="IPR036097">
    <property type="entry name" value="HisK_dim/P_sf"/>
</dbReference>
<dbReference type="Proteomes" id="UP000654993">
    <property type="component" value="Unassembled WGS sequence"/>
</dbReference>
<comment type="subcellular location">
    <subcellularLocation>
        <location evidence="2">Cell membrane</location>
        <topology evidence="2">Multi-pass membrane protein</topology>
    </subcellularLocation>
</comment>
<evidence type="ECO:0000313" key="16">
    <source>
        <dbReference type="EMBL" id="GFR38077.1"/>
    </source>
</evidence>
<dbReference type="NCBIfam" id="NF046044">
    <property type="entry name" value="PnpS"/>
    <property type="match status" value="1"/>
</dbReference>
<dbReference type="Pfam" id="PF00672">
    <property type="entry name" value="HAMP"/>
    <property type="match status" value="1"/>
</dbReference>
<dbReference type="InterPro" id="IPR004358">
    <property type="entry name" value="Sig_transdc_His_kin-like_C"/>
</dbReference>
<feature type="transmembrane region" description="Helical" evidence="12">
    <location>
        <begin position="12"/>
        <end position="32"/>
    </location>
</feature>
<evidence type="ECO:0000256" key="5">
    <source>
        <dbReference type="ARBA" id="ARBA00022553"/>
    </source>
</evidence>
<keyword evidence="11 12" id="KW-0472">Membrane</keyword>
<dbReference type="FunFam" id="1.10.287.130:FF:000008">
    <property type="entry name" value="Two-component sensor histidine kinase"/>
    <property type="match status" value="1"/>
</dbReference>
<protein>
    <recommendedName>
        <fullName evidence="3">histidine kinase</fullName>
        <ecNumber evidence="3">2.7.13.3</ecNumber>
    </recommendedName>
</protein>
<dbReference type="FunFam" id="3.30.565.10:FF:000006">
    <property type="entry name" value="Sensor histidine kinase WalK"/>
    <property type="match status" value="1"/>
</dbReference>
<dbReference type="CDD" id="cd00130">
    <property type="entry name" value="PAS"/>
    <property type="match status" value="1"/>
</dbReference>
<dbReference type="SMART" id="SM00388">
    <property type="entry name" value="HisKA"/>
    <property type="match status" value="1"/>
</dbReference>
<keyword evidence="17" id="KW-1185">Reference proteome</keyword>
<evidence type="ECO:0000259" key="13">
    <source>
        <dbReference type="PROSITE" id="PS50109"/>
    </source>
</evidence>
<keyword evidence="9" id="KW-0067">ATP-binding</keyword>
<dbReference type="PROSITE" id="PS50109">
    <property type="entry name" value="HIS_KIN"/>
    <property type="match status" value="1"/>
</dbReference>
<organism evidence="16 17">
    <name type="scientific">Insulibacter thermoxylanivorax</name>
    <dbReference type="NCBI Taxonomy" id="2749268"/>
    <lineage>
        <taxon>Bacteria</taxon>
        <taxon>Bacillati</taxon>
        <taxon>Bacillota</taxon>
        <taxon>Bacilli</taxon>
        <taxon>Bacillales</taxon>
        <taxon>Paenibacillaceae</taxon>
        <taxon>Insulibacter</taxon>
    </lineage>
</organism>
<evidence type="ECO:0000256" key="6">
    <source>
        <dbReference type="ARBA" id="ARBA00022679"/>
    </source>
</evidence>
<feature type="domain" description="PAS" evidence="14">
    <location>
        <begin position="256"/>
        <end position="300"/>
    </location>
</feature>
<evidence type="ECO:0000256" key="3">
    <source>
        <dbReference type="ARBA" id="ARBA00012438"/>
    </source>
</evidence>
<evidence type="ECO:0000256" key="2">
    <source>
        <dbReference type="ARBA" id="ARBA00004651"/>
    </source>
</evidence>
<evidence type="ECO:0000256" key="9">
    <source>
        <dbReference type="ARBA" id="ARBA00022840"/>
    </source>
</evidence>
<dbReference type="CDD" id="cd00082">
    <property type="entry name" value="HisKA"/>
    <property type="match status" value="1"/>
</dbReference>
<dbReference type="PRINTS" id="PR00344">
    <property type="entry name" value="BCTRLSENSOR"/>
</dbReference>
<reference evidence="16" key="1">
    <citation type="submission" date="2020-08" db="EMBL/GenBank/DDBJ databases">
        <authorList>
            <person name="Uke A."/>
            <person name="Chhe C."/>
            <person name="Baramee S."/>
            <person name="Kosugi A."/>
        </authorList>
    </citation>
    <scope>NUCLEOTIDE SEQUENCE</scope>
    <source>
        <strain evidence="16">DA-C8</strain>
    </source>
</reference>
<dbReference type="InterPro" id="IPR003660">
    <property type="entry name" value="HAMP_dom"/>
</dbReference>
<dbReference type="Pfam" id="PF00512">
    <property type="entry name" value="HisKA"/>
    <property type="match status" value="1"/>
</dbReference>
<evidence type="ECO:0000256" key="1">
    <source>
        <dbReference type="ARBA" id="ARBA00000085"/>
    </source>
</evidence>
<dbReference type="InterPro" id="IPR035965">
    <property type="entry name" value="PAS-like_dom_sf"/>
</dbReference>
<dbReference type="Pfam" id="PF02518">
    <property type="entry name" value="HATPase_c"/>
    <property type="match status" value="1"/>
</dbReference>
<keyword evidence="5" id="KW-0597">Phosphoprotein</keyword>
<dbReference type="PANTHER" id="PTHR45453">
    <property type="entry name" value="PHOSPHATE REGULON SENSOR PROTEIN PHOR"/>
    <property type="match status" value="1"/>
</dbReference>
<dbReference type="SUPFAM" id="SSF55785">
    <property type="entry name" value="PYP-like sensor domain (PAS domain)"/>
    <property type="match status" value="1"/>
</dbReference>
<dbReference type="InterPro" id="IPR050351">
    <property type="entry name" value="BphY/WalK/GraS-like"/>
</dbReference>
<keyword evidence="10" id="KW-0902">Two-component regulatory system</keyword>
<dbReference type="SUPFAM" id="SSF47384">
    <property type="entry name" value="Homodimeric domain of signal transducing histidine kinase"/>
    <property type="match status" value="1"/>
</dbReference>
<dbReference type="GO" id="GO:0005524">
    <property type="term" value="F:ATP binding"/>
    <property type="evidence" value="ECO:0007669"/>
    <property type="project" value="UniProtKB-KW"/>
</dbReference>
<name>A0A916VF96_9BACL</name>
<keyword evidence="7" id="KW-0547">Nucleotide-binding</keyword>
<keyword evidence="6" id="KW-0808">Transferase</keyword>
<sequence length="607" mass="68816">MNTQIMFRIRTRLFLTYMILVGVTVLAAGLFAGKVIKDSHTEAIRRNMMNEVRMIVSMIEPDIASYDPVNRRAYYQEQVERFAALTASRVTFIRVDGWVIADSHHQASEMDDHGDRPEIQDILEGRMIGDAIRFSDTLGEDMIYVAAPVYNGDQLAGYVRIALGLEELSGTVYALWGYMLIGLTILLAISALVSYRFAASFTRPIEHIIAVAKRITMHNYRARVRLKRRDEIGLLGSAINTMAVSLQEQMEQLTENENRLESVIDNMISGIVVLDREDRIVLMNKAAERILGYDAQEVIGTAYDRLKQPLPFEQLVLESIYRGEHIRDEIVLYYPEERTIELHIIPLKMDSLSNSGLIIVLHDITAIRKLERMRSEFVANVSHELKTPIAAVKGFAETLLSGSVSDEKTTRSFLQIIYDESERLNRLIGDILELSKIESKREPLHLAPIQLDSFLNSVVEMMRPEADRKKITLELEAPEDVYIEGDEDKLRQVFINLLSNGINYTPENGSVKMVLQTLGDPEGEYDRVMISVIDTGIGIPKKDLPRIFERFYRVDKARSRSSGGTGLGLSIVKHLVELHQGSIRVESRHGLGSTFIVELPVLHTWND</sequence>
<dbReference type="SMART" id="SM00091">
    <property type="entry name" value="PAS"/>
    <property type="match status" value="1"/>
</dbReference>
<dbReference type="InterPro" id="IPR003594">
    <property type="entry name" value="HATPase_dom"/>
</dbReference>
<keyword evidence="8 16" id="KW-0418">Kinase</keyword>
<dbReference type="PROSITE" id="PS50112">
    <property type="entry name" value="PAS"/>
    <property type="match status" value="1"/>
</dbReference>
<evidence type="ECO:0000259" key="14">
    <source>
        <dbReference type="PROSITE" id="PS50112"/>
    </source>
</evidence>
<evidence type="ECO:0000256" key="11">
    <source>
        <dbReference type="ARBA" id="ARBA00023136"/>
    </source>
</evidence>
<dbReference type="EC" id="2.7.13.3" evidence="3"/>
<dbReference type="Gene3D" id="6.10.340.10">
    <property type="match status" value="1"/>
</dbReference>
<feature type="domain" description="Histidine kinase" evidence="13">
    <location>
        <begin position="380"/>
        <end position="603"/>
    </location>
</feature>
<evidence type="ECO:0000256" key="4">
    <source>
        <dbReference type="ARBA" id="ARBA00022475"/>
    </source>
</evidence>
<dbReference type="GO" id="GO:0000155">
    <property type="term" value="F:phosphorelay sensor kinase activity"/>
    <property type="evidence" value="ECO:0007669"/>
    <property type="project" value="InterPro"/>
</dbReference>
<dbReference type="GO" id="GO:0005886">
    <property type="term" value="C:plasma membrane"/>
    <property type="evidence" value="ECO:0007669"/>
    <property type="project" value="UniProtKB-SubCell"/>
</dbReference>
<feature type="domain" description="HAMP" evidence="15">
    <location>
        <begin position="199"/>
        <end position="251"/>
    </location>
</feature>
<dbReference type="Pfam" id="PF13426">
    <property type="entry name" value="PAS_9"/>
    <property type="match status" value="1"/>
</dbReference>
<dbReference type="InterPro" id="IPR005467">
    <property type="entry name" value="His_kinase_dom"/>
</dbReference>
<evidence type="ECO:0000256" key="8">
    <source>
        <dbReference type="ARBA" id="ARBA00022777"/>
    </source>
</evidence>
<dbReference type="AlphaFoldDB" id="A0A916VF96"/>
<dbReference type="SMART" id="SM00304">
    <property type="entry name" value="HAMP"/>
    <property type="match status" value="1"/>
</dbReference>
<accession>A0A916VF96</accession>
<comment type="caution">
    <text evidence="16">The sequence shown here is derived from an EMBL/GenBank/DDBJ whole genome shotgun (WGS) entry which is preliminary data.</text>
</comment>
<dbReference type="CDD" id="cd06225">
    <property type="entry name" value="HAMP"/>
    <property type="match status" value="1"/>
</dbReference>
<keyword evidence="4" id="KW-1003">Cell membrane</keyword>
<reference evidence="16" key="2">
    <citation type="journal article" date="2021" name="Data Brief">
        <title>Draft genome sequence data of the facultative, thermophilic, xylanolytic bacterium Paenibacillus sp. strain DA-C8.</title>
        <authorList>
            <person name="Chhe C."/>
            <person name="Uke A."/>
            <person name="Baramee S."/>
            <person name="Ungkulpasvich U."/>
            <person name="Tachaapaikoon C."/>
            <person name="Pason P."/>
            <person name="Waeonukul R."/>
            <person name="Ratanakhanokchai K."/>
            <person name="Kosugi A."/>
        </authorList>
    </citation>
    <scope>NUCLEOTIDE SEQUENCE</scope>
    <source>
        <strain evidence="16">DA-C8</strain>
    </source>
</reference>
<comment type="catalytic activity">
    <reaction evidence="1">
        <text>ATP + protein L-histidine = ADP + protein N-phospho-L-histidine.</text>
        <dbReference type="EC" id="2.7.13.3"/>
    </reaction>
</comment>
<dbReference type="InterPro" id="IPR000014">
    <property type="entry name" value="PAS"/>
</dbReference>
<dbReference type="SUPFAM" id="SSF158472">
    <property type="entry name" value="HAMP domain-like"/>
    <property type="match status" value="1"/>
</dbReference>
<dbReference type="Gene3D" id="3.30.450.20">
    <property type="entry name" value="PAS domain"/>
    <property type="match status" value="1"/>
</dbReference>
<dbReference type="SUPFAM" id="SSF55874">
    <property type="entry name" value="ATPase domain of HSP90 chaperone/DNA topoisomerase II/histidine kinase"/>
    <property type="match status" value="1"/>
</dbReference>
<proteinExistence type="predicted"/>
<dbReference type="Gene3D" id="3.30.565.10">
    <property type="entry name" value="Histidine kinase-like ATPase, C-terminal domain"/>
    <property type="match status" value="1"/>
</dbReference>
<evidence type="ECO:0000256" key="12">
    <source>
        <dbReference type="SAM" id="Phobius"/>
    </source>
</evidence>
<keyword evidence="12" id="KW-1133">Transmembrane helix</keyword>
<evidence type="ECO:0000259" key="15">
    <source>
        <dbReference type="PROSITE" id="PS50885"/>
    </source>
</evidence>
<dbReference type="EMBL" id="BMAQ01000010">
    <property type="protein sequence ID" value="GFR38077.1"/>
    <property type="molecule type" value="Genomic_DNA"/>
</dbReference>
<dbReference type="InterPro" id="IPR036890">
    <property type="entry name" value="HATPase_C_sf"/>
</dbReference>
<gene>
    <name evidence="16" type="primary">phoR</name>
    <name evidence="16" type="ORF">PRECH8_13730</name>
</gene>
<evidence type="ECO:0000256" key="7">
    <source>
        <dbReference type="ARBA" id="ARBA00022741"/>
    </source>
</evidence>
<keyword evidence="12" id="KW-0812">Transmembrane</keyword>
<evidence type="ECO:0000313" key="17">
    <source>
        <dbReference type="Proteomes" id="UP000654993"/>
    </source>
</evidence>
<dbReference type="SMART" id="SM00387">
    <property type="entry name" value="HATPase_c"/>
    <property type="match status" value="1"/>
</dbReference>
<dbReference type="GO" id="GO:0016036">
    <property type="term" value="P:cellular response to phosphate starvation"/>
    <property type="evidence" value="ECO:0007669"/>
    <property type="project" value="TreeGrafter"/>
</dbReference>
<evidence type="ECO:0000256" key="10">
    <source>
        <dbReference type="ARBA" id="ARBA00023012"/>
    </source>
</evidence>